<evidence type="ECO:0000313" key="3">
    <source>
        <dbReference type="Proteomes" id="UP000094296"/>
    </source>
</evidence>
<dbReference type="SUPFAM" id="SSF52091">
    <property type="entry name" value="SpoIIaa-like"/>
    <property type="match status" value="1"/>
</dbReference>
<comment type="caution">
    <text evidence="2">The sequence shown here is derived from an EMBL/GenBank/DDBJ whole genome shotgun (WGS) entry which is preliminary data.</text>
</comment>
<dbReference type="RefSeq" id="WP_069644091.1">
    <property type="nucleotide sequence ID" value="NZ_MIJE01000034.1"/>
</dbReference>
<dbReference type="Pfam" id="PF01740">
    <property type="entry name" value="STAS"/>
    <property type="match status" value="1"/>
</dbReference>
<evidence type="ECO:0000313" key="2">
    <source>
        <dbReference type="EMBL" id="OEF95819.1"/>
    </source>
</evidence>
<name>A0A1E5FZ54_9FIRM</name>
<gene>
    <name evidence="2" type="ORF">BHF68_10490</name>
</gene>
<proteinExistence type="predicted"/>
<dbReference type="PROSITE" id="PS50801">
    <property type="entry name" value="STAS"/>
    <property type="match status" value="1"/>
</dbReference>
<dbReference type="InterPro" id="IPR002645">
    <property type="entry name" value="STAS_dom"/>
</dbReference>
<protein>
    <recommendedName>
        <fullName evidence="1">STAS domain-containing protein</fullName>
    </recommendedName>
</protein>
<organism evidence="2 3">
    <name type="scientific">Desulfuribacillus alkaliarsenatis</name>
    <dbReference type="NCBI Taxonomy" id="766136"/>
    <lineage>
        <taxon>Bacteria</taxon>
        <taxon>Bacillati</taxon>
        <taxon>Bacillota</taxon>
        <taxon>Desulfuribacillia</taxon>
        <taxon>Desulfuribacillales</taxon>
        <taxon>Desulfuribacillaceae</taxon>
        <taxon>Desulfuribacillus</taxon>
    </lineage>
</organism>
<dbReference type="EMBL" id="MIJE01000034">
    <property type="protein sequence ID" value="OEF95819.1"/>
    <property type="molecule type" value="Genomic_DNA"/>
</dbReference>
<dbReference type="InterPro" id="IPR036513">
    <property type="entry name" value="STAS_dom_sf"/>
</dbReference>
<evidence type="ECO:0000259" key="1">
    <source>
        <dbReference type="PROSITE" id="PS50801"/>
    </source>
</evidence>
<keyword evidence="3" id="KW-1185">Reference proteome</keyword>
<sequence length="96" mass="10780">MFQLPESITVFNSEEVLESLSKYINNIIFGQNSNEQVILNARELTDIDGAGLQLLLSAYKTCELKNIPYSITELNDEIMALLDITGTKVIVEREEA</sequence>
<reference evidence="2 3" key="1">
    <citation type="submission" date="2016-09" db="EMBL/GenBank/DDBJ databases">
        <title>Draft genome sequence for the type strain of Desulfuribacillus alkaliarsenatis AHT28, an obligately anaerobic, sulfidogenic bacterium isolated from Russian soda lake sediments.</title>
        <authorList>
            <person name="Abin C.A."/>
            <person name="Hollibaugh J.T."/>
        </authorList>
    </citation>
    <scope>NUCLEOTIDE SEQUENCE [LARGE SCALE GENOMIC DNA]</scope>
    <source>
        <strain evidence="2 3">AHT28</strain>
    </source>
</reference>
<dbReference type="OrthoDB" id="9793697at2"/>
<feature type="domain" description="STAS" evidence="1">
    <location>
        <begin position="1"/>
        <end position="96"/>
    </location>
</feature>
<dbReference type="Gene3D" id="3.30.750.24">
    <property type="entry name" value="STAS domain"/>
    <property type="match status" value="1"/>
</dbReference>
<dbReference type="AlphaFoldDB" id="A0A1E5FZ54"/>
<accession>A0A1E5FZ54</accession>
<dbReference type="CDD" id="cd07043">
    <property type="entry name" value="STAS_anti-anti-sigma_factors"/>
    <property type="match status" value="1"/>
</dbReference>
<dbReference type="STRING" id="766136.BHF68_10490"/>
<dbReference type="Proteomes" id="UP000094296">
    <property type="component" value="Unassembled WGS sequence"/>
</dbReference>